<keyword evidence="2" id="KW-0560">Oxidoreductase</keyword>
<dbReference type="PANTHER" id="PTHR11732">
    <property type="entry name" value="ALDO/KETO REDUCTASE"/>
    <property type="match status" value="1"/>
</dbReference>
<reference evidence="7" key="1">
    <citation type="journal article" date="2020" name="Stud. Mycol.">
        <title>101 Dothideomycetes genomes: a test case for predicting lifestyles and emergence of pathogens.</title>
        <authorList>
            <person name="Haridas S."/>
            <person name="Albert R."/>
            <person name="Binder M."/>
            <person name="Bloem J."/>
            <person name="Labutti K."/>
            <person name="Salamov A."/>
            <person name="Andreopoulos B."/>
            <person name="Baker S."/>
            <person name="Barry K."/>
            <person name="Bills G."/>
            <person name="Bluhm B."/>
            <person name="Cannon C."/>
            <person name="Castanera R."/>
            <person name="Culley D."/>
            <person name="Daum C."/>
            <person name="Ezra D."/>
            <person name="Gonzalez J."/>
            <person name="Henrissat B."/>
            <person name="Kuo A."/>
            <person name="Liang C."/>
            <person name="Lipzen A."/>
            <person name="Lutzoni F."/>
            <person name="Magnuson J."/>
            <person name="Mondo S."/>
            <person name="Nolan M."/>
            <person name="Ohm R."/>
            <person name="Pangilinan J."/>
            <person name="Park H.-J."/>
            <person name="Ramirez L."/>
            <person name="Alfaro M."/>
            <person name="Sun H."/>
            <person name="Tritt A."/>
            <person name="Yoshinaga Y."/>
            <person name="Zwiers L.-H."/>
            <person name="Turgeon B."/>
            <person name="Goodwin S."/>
            <person name="Spatafora J."/>
            <person name="Crous P."/>
            <person name="Grigoriev I."/>
        </authorList>
    </citation>
    <scope>NUCLEOTIDE SEQUENCE</scope>
    <source>
        <strain evidence="7">CBS 122681</strain>
    </source>
</reference>
<name>A0A6A6TR38_9PLEO</name>
<dbReference type="Proteomes" id="UP000799324">
    <property type="component" value="Unassembled WGS sequence"/>
</dbReference>
<dbReference type="InterPro" id="IPR020471">
    <property type="entry name" value="AKR"/>
</dbReference>
<organism evidence="7 8">
    <name type="scientific">Lophiostoma macrostomum CBS 122681</name>
    <dbReference type="NCBI Taxonomy" id="1314788"/>
    <lineage>
        <taxon>Eukaryota</taxon>
        <taxon>Fungi</taxon>
        <taxon>Dikarya</taxon>
        <taxon>Ascomycota</taxon>
        <taxon>Pezizomycotina</taxon>
        <taxon>Dothideomycetes</taxon>
        <taxon>Pleosporomycetidae</taxon>
        <taxon>Pleosporales</taxon>
        <taxon>Lophiostomataceae</taxon>
        <taxon>Lophiostoma</taxon>
    </lineage>
</organism>
<feature type="active site" description="Proton donor" evidence="3">
    <location>
        <position position="50"/>
    </location>
</feature>
<dbReference type="AlphaFoldDB" id="A0A6A6TR38"/>
<feature type="site" description="Lowers pKa of active site Tyr" evidence="5">
    <location>
        <position position="79"/>
    </location>
</feature>
<evidence type="ECO:0000256" key="3">
    <source>
        <dbReference type="PIRSR" id="PIRSR000097-1"/>
    </source>
</evidence>
<dbReference type="PRINTS" id="PR00069">
    <property type="entry name" value="ALDKETRDTASE"/>
</dbReference>
<dbReference type="SUPFAM" id="SSF51430">
    <property type="entry name" value="NAD(P)-linked oxidoreductase"/>
    <property type="match status" value="1"/>
</dbReference>
<evidence type="ECO:0000256" key="1">
    <source>
        <dbReference type="ARBA" id="ARBA00007905"/>
    </source>
</evidence>
<evidence type="ECO:0000256" key="2">
    <source>
        <dbReference type="ARBA" id="ARBA00023002"/>
    </source>
</evidence>
<feature type="domain" description="NADP-dependent oxidoreductase" evidence="6">
    <location>
        <begin position="18"/>
        <end position="303"/>
    </location>
</feature>
<gene>
    <name evidence="7" type="ORF">K491DRAFT_585751</name>
</gene>
<evidence type="ECO:0000313" key="8">
    <source>
        <dbReference type="Proteomes" id="UP000799324"/>
    </source>
</evidence>
<dbReference type="Pfam" id="PF00248">
    <property type="entry name" value="Aldo_ket_red"/>
    <property type="match status" value="1"/>
</dbReference>
<feature type="binding site" evidence="4">
    <location>
        <position position="112"/>
    </location>
    <ligand>
        <name>substrate</name>
    </ligand>
</feature>
<dbReference type="OrthoDB" id="416253at2759"/>
<dbReference type="Gene3D" id="3.20.20.100">
    <property type="entry name" value="NADP-dependent oxidoreductase domain"/>
    <property type="match status" value="1"/>
</dbReference>
<evidence type="ECO:0000259" key="6">
    <source>
        <dbReference type="Pfam" id="PF00248"/>
    </source>
</evidence>
<evidence type="ECO:0000313" key="7">
    <source>
        <dbReference type="EMBL" id="KAF2662260.1"/>
    </source>
</evidence>
<dbReference type="InterPro" id="IPR023210">
    <property type="entry name" value="NADP_OxRdtase_dom"/>
</dbReference>
<protein>
    <submittedName>
        <fullName evidence="7">Aldo/keto reductase family protein</fullName>
    </submittedName>
</protein>
<dbReference type="FunFam" id="3.20.20.100:FF:000007">
    <property type="entry name" value="NAD(P)H-dependent D-xylose reductase xyl1"/>
    <property type="match status" value="1"/>
</dbReference>
<accession>A0A6A6TR38</accession>
<dbReference type="InterPro" id="IPR036812">
    <property type="entry name" value="NAD(P)_OxRdtase_dom_sf"/>
</dbReference>
<dbReference type="GO" id="GO:0016491">
    <property type="term" value="F:oxidoreductase activity"/>
    <property type="evidence" value="ECO:0007669"/>
    <property type="project" value="UniProtKB-KW"/>
</dbReference>
<proteinExistence type="inferred from homology"/>
<evidence type="ECO:0000256" key="4">
    <source>
        <dbReference type="PIRSR" id="PIRSR000097-2"/>
    </source>
</evidence>
<evidence type="ECO:0000256" key="5">
    <source>
        <dbReference type="PIRSR" id="PIRSR000097-3"/>
    </source>
</evidence>
<dbReference type="PIRSF" id="PIRSF000097">
    <property type="entry name" value="AKR"/>
    <property type="match status" value="1"/>
</dbReference>
<dbReference type="InterPro" id="IPR018170">
    <property type="entry name" value="Aldo/ket_reductase_CS"/>
</dbReference>
<dbReference type="EMBL" id="MU004290">
    <property type="protein sequence ID" value="KAF2662260.1"/>
    <property type="molecule type" value="Genomic_DNA"/>
</dbReference>
<dbReference type="PROSITE" id="PS00062">
    <property type="entry name" value="ALDOKETO_REDUCTASE_2"/>
    <property type="match status" value="1"/>
</dbReference>
<keyword evidence="8" id="KW-1185">Reference proteome</keyword>
<comment type="similarity">
    <text evidence="1">Belongs to the aldo/keto reductase family.</text>
</comment>
<sequence>MPTPSVKLNNGQQMPLVGFGLWKVDGAVAPDLVYEAIKTGYRMFDGASVYGNEVEVGRGIKRAISEGLVERSDLFIVSKLWCVFHEPNRVKEAIQRSLSDLGLDYIDLYYIHFPYAMGYVDPAEQYPADWDVPGVFKRGTTTLEQTWHALEKLVEEGLTKSIGVSNYNGTALNDLINYAKIQPAALQIEHHPYLTQETLLKTANHHGIQVTAYSSFGPGSYIELNSNRAQDSENAKPLFEQSPVAQAAQKYGKSPAQVLLRWSTQRGVAVIPKSNNVKRLSENLNNTDFDLSKEELEAISSLNKNLRFNDPIDDGVLIPVFG</sequence>